<dbReference type="GO" id="GO:0020037">
    <property type="term" value="F:heme binding"/>
    <property type="evidence" value="ECO:0007669"/>
    <property type="project" value="InterPro"/>
</dbReference>
<protein>
    <submittedName>
        <fullName evidence="7">Cytochrome P450 monooxygenase lcsI</fullName>
    </submittedName>
</protein>
<keyword evidence="3" id="KW-0349">Heme</keyword>
<dbReference type="Gene3D" id="1.10.630.10">
    <property type="entry name" value="Cytochrome P450"/>
    <property type="match status" value="1"/>
</dbReference>
<dbReference type="Pfam" id="PF00067">
    <property type="entry name" value="p450"/>
    <property type="match status" value="3"/>
</dbReference>
<evidence type="ECO:0000313" key="8">
    <source>
        <dbReference type="Proteomes" id="UP000756132"/>
    </source>
</evidence>
<dbReference type="OMA" id="LIWEFDW"/>
<keyword evidence="7" id="KW-0560">Oxidoreductase</keyword>
<dbReference type="SUPFAM" id="SSF48264">
    <property type="entry name" value="Cytochrome P450"/>
    <property type="match status" value="1"/>
</dbReference>
<keyword evidence="7" id="KW-0503">Monooxygenase</keyword>
<comment type="cofactor">
    <cofactor evidence="1">
        <name>heme</name>
        <dbReference type="ChEBI" id="CHEBI:30413"/>
    </cofactor>
</comment>
<evidence type="ECO:0000313" key="7">
    <source>
        <dbReference type="EMBL" id="UJO23611.1"/>
    </source>
</evidence>
<evidence type="ECO:0000256" key="5">
    <source>
        <dbReference type="ARBA" id="ARBA00023004"/>
    </source>
</evidence>
<dbReference type="GO" id="GO:0016705">
    <property type="term" value="F:oxidoreductase activity, acting on paired donors, with incorporation or reduction of molecular oxygen"/>
    <property type="evidence" value="ECO:0007669"/>
    <property type="project" value="InterPro"/>
</dbReference>
<keyword evidence="8" id="KW-1185">Reference proteome</keyword>
<dbReference type="PANTHER" id="PTHR24305">
    <property type="entry name" value="CYTOCHROME P450"/>
    <property type="match status" value="1"/>
</dbReference>
<dbReference type="GeneID" id="71992845"/>
<accession>A0A9Q8PJK1</accession>
<gene>
    <name evidence="7" type="ORF">CLAFUR5_12967</name>
</gene>
<dbReference type="GO" id="GO:0005506">
    <property type="term" value="F:iron ion binding"/>
    <property type="evidence" value="ECO:0007669"/>
    <property type="project" value="InterPro"/>
</dbReference>
<proteinExistence type="inferred from homology"/>
<reference evidence="7" key="2">
    <citation type="journal article" date="2022" name="Microb. Genom.">
        <title>A chromosome-scale genome assembly of the tomato pathogen Cladosporium fulvum reveals a compartmentalized genome architecture and the presence of a dispensable chromosome.</title>
        <authorList>
            <person name="Zaccaron A.Z."/>
            <person name="Chen L.H."/>
            <person name="Samaras A."/>
            <person name="Stergiopoulos I."/>
        </authorList>
    </citation>
    <scope>NUCLEOTIDE SEQUENCE</scope>
    <source>
        <strain evidence="7">Race5_Kim</strain>
    </source>
</reference>
<dbReference type="RefSeq" id="XP_047767977.1">
    <property type="nucleotide sequence ID" value="XM_047912115.1"/>
</dbReference>
<keyword evidence="4" id="KW-0479">Metal-binding</keyword>
<dbReference type="OrthoDB" id="1470350at2759"/>
<dbReference type="Proteomes" id="UP000756132">
    <property type="component" value="Chromosome 11"/>
</dbReference>
<dbReference type="AlphaFoldDB" id="A0A9Q8PJK1"/>
<feature type="region of interest" description="Disordered" evidence="6">
    <location>
        <begin position="206"/>
        <end position="233"/>
    </location>
</feature>
<keyword evidence="5" id="KW-0408">Iron</keyword>
<dbReference type="PANTHER" id="PTHR24305:SF210">
    <property type="entry name" value="CYTOCHROME P450 MONOOXYGENASE ASQL-RELATED"/>
    <property type="match status" value="1"/>
</dbReference>
<sequence>MPKDPAWYPTPDRPPSLILANDYQHSRLRKLFAPAFSDRALAEQEPILQLYADLFIDGLKEQWRQSKAADMTKFDVISDIVFGEPFGCLRNHENHKHVDMLIKRLHGSPFFYAMLYYPITKLFKRYLFDNSLLQARKDYAKWVDEQVTARYGVLSHKELVTNVMAAGSEISSTTLTVAKYLLSQHPNVLKKLQDEVRQRWPSYDEITSSSDTRAPVGFQRRVGRGGGKISGHHIPEGTAVSVSHYGAYRSGTNFAAPDEYIPERWMDDSRFVKDKRDVFQPFSHGPRDCARKNLANVELDPRSKGWFDKLDVRNVWTKPELLIKLREA</sequence>
<organism evidence="7 8">
    <name type="scientific">Passalora fulva</name>
    <name type="common">Tomato leaf mold</name>
    <name type="synonym">Cladosporium fulvum</name>
    <dbReference type="NCBI Taxonomy" id="5499"/>
    <lineage>
        <taxon>Eukaryota</taxon>
        <taxon>Fungi</taxon>
        <taxon>Dikarya</taxon>
        <taxon>Ascomycota</taxon>
        <taxon>Pezizomycotina</taxon>
        <taxon>Dothideomycetes</taxon>
        <taxon>Dothideomycetidae</taxon>
        <taxon>Mycosphaerellales</taxon>
        <taxon>Mycosphaerellaceae</taxon>
        <taxon>Fulvia</taxon>
    </lineage>
</organism>
<dbReference type="InterPro" id="IPR050121">
    <property type="entry name" value="Cytochrome_P450_monoxygenase"/>
</dbReference>
<evidence type="ECO:0000256" key="2">
    <source>
        <dbReference type="ARBA" id="ARBA00010617"/>
    </source>
</evidence>
<evidence type="ECO:0000256" key="4">
    <source>
        <dbReference type="ARBA" id="ARBA00022723"/>
    </source>
</evidence>
<dbReference type="KEGG" id="ffu:CLAFUR5_12967"/>
<dbReference type="InterPro" id="IPR001128">
    <property type="entry name" value="Cyt_P450"/>
</dbReference>
<reference evidence="7" key="1">
    <citation type="submission" date="2021-12" db="EMBL/GenBank/DDBJ databases">
        <authorList>
            <person name="Zaccaron A."/>
            <person name="Stergiopoulos I."/>
        </authorList>
    </citation>
    <scope>NUCLEOTIDE SEQUENCE</scope>
    <source>
        <strain evidence="7">Race5_Kim</strain>
    </source>
</reference>
<dbReference type="EMBL" id="CP090173">
    <property type="protein sequence ID" value="UJO23611.1"/>
    <property type="molecule type" value="Genomic_DNA"/>
</dbReference>
<comment type="similarity">
    <text evidence="2">Belongs to the cytochrome P450 family.</text>
</comment>
<evidence type="ECO:0000256" key="1">
    <source>
        <dbReference type="ARBA" id="ARBA00001971"/>
    </source>
</evidence>
<dbReference type="GO" id="GO:0004497">
    <property type="term" value="F:monooxygenase activity"/>
    <property type="evidence" value="ECO:0007669"/>
    <property type="project" value="UniProtKB-KW"/>
</dbReference>
<evidence type="ECO:0000256" key="6">
    <source>
        <dbReference type="SAM" id="MobiDB-lite"/>
    </source>
</evidence>
<evidence type="ECO:0000256" key="3">
    <source>
        <dbReference type="ARBA" id="ARBA00022617"/>
    </source>
</evidence>
<dbReference type="InterPro" id="IPR036396">
    <property type="entry name" value="Cyt_P450_sf"/>
</dbReference>
<name>A0A9Q8PJK1_PASFU</name>